<dbReference type="STRING" id="1461694.ATO9_03330"/>
<feature type="transmembrane region" description="Helical" evidence="1">
    <location>
        <begin position="97"/>
        <end position="117"/>
    </location>
</feature>
<evidence type="ECO:0000256" key="1">
    <source>
        <dbReference type="SAM" id="Phobius"/>
    </source>
</evidence>
<dbReference type="PANTHER" id="PTHR34980">
    <property type="entry name" value="INNER MEMBRANE PROTEIN-RELATED-RELATED"/>
    <property type="match status" value="1"/>
</dbReference>
<reference evidence="2 3" key="1">
    <citation type="journal article" date="2015" name="Antonie Van Leeuwenhoek">
        <title>Pseudooceanicola atlanticus gen. nov. sp. nov., isolated from surface seawater of the Atlantic Ocean and reclassification of Oceanicola batsensis, Oceanicola marinus, Oceanicola nitratireducens, Oceanicola nanhaiensis, Oceanicola antarcticus and Oceanicola flagellatus, as Pseudooceanicola batsensis comb. nov., Pseudooceanicola marinus comb. nov., Pseudooceanicola nitratireducens comb. nov., Pseudooceanicola nanhaiensis comb. nov., Pseudooceanicola antarcticus comb. nov., and Pseudooceanicola flagellatus comb. nov.</title>
        <authorList>
            <person name="Lai Q."/>
            <person name="Li G."/>
            <person name="Liu X."/>
            <person name="Du Y."/>
            <person name="Sun F."/>
            <person name="Shao Z."/>
        </authorList>
    </citation>
    <scope>NUCLEOTIDE SEQUENCE [LARGE SCALE GENOMIC DNA]</scope>
    <source>
        <strain evidence="2 3">22II-s11g</strain>
    </source>
</reference>
<dbReference type="AlphaFoldDB" id="A0A0A0EK47"/>
<dbReference type="Pfam" id="PF05656">
    <property type="entry name" value="DUF805"/>
    <property type="match status" value="1"/>
</dbReference>
<dbReference type="GO" id="GO:0005886">
    <property type="term" value="C:plasma membrane"/>
    <property type="evidence" value="ECO:0007669"/>
    <property type="project" value="TreeGrafter"/>
</dbReference>
<dbReference type="RefSeq" id="WP_043744917.1">
    <property type="nucleotide sequence ID" value="NZ_AQQX01000001.1"/>
</dbReference>
<feature type="transmembrane region" description="Helical" evidence="1">
    <location>
        <begin position="129"/>
        <end position="156"/>
    </location>
</feature>
<feature type="transmembrane region" description="Helical" evidence="1">
    <location>
        <begin position="68"/>
        <end position="85"/>
    </location>
</feature>
<evidence type="ECO:0000313" key="3">
    <source>
        <dbReference type="Proteomes" id="UP000030004"/>
    </source>
</evidence>
<proteinExistence type="predicted"/>
<evidence type="ECO:0008006" key="4">
    <source>
        <dbReference type="Google" id="ProtNLM"/>
    </source>
</evidence>
<dbReference type="InterPro" id="IPR008523">
    <property type="entry name" value="DUF805"/>
</dbReference>
<accession>A0A0A0EK47</accession>
<organism evidence="2 3">
    <name type="scientific">Pseudooceanicola atlanticus</name>
    <dbReference type="NCBI Taxonomy" id="1461694"/>
    <lineage>
        <taxon>Bacteria</taxon>
        <taxon>Pseudomonadati</taxon>
        <taxon>Pseudomonadota</taxon>
        <taxon>Alphaproteobacteria</taxon>
        <taxon>Rhodobacterales</taxon>
        <taxon>Paracoccaceae</taxon>
        <taxon>Pseudooceanicola</taxon>
    </lineage>
</organism>
<dbReference type="PANTHER" id="PTHR34980:SF2">
    <property type="entry name" value="INNER MEMBRANE PROTEIN YHAH-RELATED"/>
    <property type="match status" value="1"/>
</dbReference>
<comment type="caution">
    <text evidence="2">The sequence shown here is derived from an EMBL/GenBank/DDBJ whole genome shotgun (WGS) entry which is preliminary data.</text>
</comment>
<name>A0A0A0EK47_9RHOB</name>
<dbReference type="OrthoDB" id="9812349at2"/>
<keyword evidence="3" id="KW-1185">Reference proteome</keyword>
<keyword evidence="1" id="KW-0812">Transmembrane</keyword>
<sequence length="179" mass="19137">MSFTDAIRTCLRKYVTFSGRASRPEYWWFILFLFLGGMVASVLDGMLFGTVSVETAPGRVEATSDGPISSLFSLATLLPLLAAGWRRMHDTGRSGLYLLYPLIVMVGIGTFATFIGAGEALLSGDFAAAFVGLFGIVMAVAVVVAVISPLIVIWWLTRPTQPETNQWGPPPAKTGGATS</sequence>
<keyword evidence="1" id="KW-0472">Membrane</keyword>
<dbReference type="Proteomes" id="UP000030004">
    <property type="component" value="Unassembled WGS sequence"/>
</dbReference>
<gene>
    <name evidence="2" type="ORF">ATO9_03330</name>
</gene>
<keyword evidence="1" id="KW-1133">Transmembrane helix</keyword>
<feature type="transmembrane region" description="Helical" evidence="1">
    <location>
        <begin position="26"/>
        <end position="48"/>
    </location>
</feature>
<dbReference type="eggNOG" id="COG3152">
    <property type="taxonomic scope" value="Bacteria"/>
</dbReference>
<evidence type="ECO:0000313" key="2">
    <source>
        <dbReference type="EMBL" id="KGM50533.1"/>
    </source>
</evidence>
<dbReference type="EMBL" id="AQQX01000001">
    <property type="protein sequence ID" value="KGM50533.1"/>
    <property type="molecule type" value="Genomic_DNA"/>
</dbReference>
<protein>
    <recommendedName>
        <fullName evidence="4">DUF805 domain-containing protein</fullName>
    </recommendedName>
</protein>